<evidence type="ECO:0000313" key="1">
    <source>
        <dbReference type="EMBL" id="PSL33716.1"/>
    </source>
</evidence>
<comment type="caution">
    <text evidence="1">The sequence shown here is derived from an EMBL/GenBank/DDBJ whole genome shotgun (WGS) entry which is preliminary data.</text>
</comment>
<dbReference type="EMBL" id="PYAS01000001">
    <property type="protein sequence ID" value="PSL33716.1"/>
    <property type="molecule type" value="Genomic_DNA"/>
</dbReference>
<gene>
    <name evidence="1" type="ORF">CLV60_10185</name>
</gene>
<organism evidence="1 2">
    <name type="scientific">Dyadobacter jiangsuensis</name>
    <dbReference type="NCBI Taxonomy" id="1591085"/>
    <lineage>
        <taxon>Bacteria</taxon>
        <taxon>Pseudomonadati</taxon>
        <taxon>Bacteroidota</taxon>
        <taxon>Cytophagia</taxon>
        <taxon>Cytophagales</taxon>
        <taxon>Spirosomataceae</taxon>
        <taxon>Dyadobacter</taxon>
    </lineage>
</organism>
<reference evidence="1 2" key="1">
    <citation type="submission" date="2018-03" db="EMBL/GenBank/DDBJ databases">
        <title>Genomic Encyclopedia of Archaeal and Bacterial Type Strains, Phase II (KMG-II): from individual species to whole genera.</title>
        <authorList>
            <person name="Goeker M."/>
        </authorList>
    </citation>
    <scope>NUCLEOTIDE SEQUENCE [LARGE SCALE GENOMIC DNA]</scope>
    <source>
        <strain evidence="1 2">DSM 29057</strain>
    </source>
</reference>
<name>A0A2P8GIB8_9BACT</name>
<sequence>MNDPAYDVISYSEERNDQLLQFEKGIVQGGQIQLEIVKEHFLSRAVVFSNFGVIIGVDAQNDIAGTAIGAQTTIEINGEQIQAGFGFDAKVSPHQRNKGLGKNLAKEMYRQFFKPNGLSRNFMTAKISNAPVLKMISGMLSNVWIYNFTYLTIPTSARMKPADFSGSAPDNFGVRLFDQQSVSDDYYTFFENGLGCFHSHKMYQLKIKKVKSVYRAAFWLLRKCYPSRYQKTPNEGETMSFSILYNHSIGNLAGINLVLKDQESKGIGYLLVCCKKRGAVYRALKSISINSYDYNIVSDFHLQENDSVNIDVRCL</sequence>
<dbReference type="Proteomes" id="UP000241964">
    <property type="component" value="Unassembled WGS sequence"/>
</dbReference>
<dbReference type="AlphaFoldDB" id="A0A2P8GIB8"/>
<keyword evidence="2" id="KW-1185">Reference proteome</keyword>
<evidence type="ECO:0008006" key="3">
    <source>
        <dbReference type="Google" id="ProtNLM"/>
    </source>
</evidence>
<accession>A0A2P8GIB8</accession>
<dbReference type="OrthoDB" id="848154at2"/>
<evidence type="ECO:0000313" key="2">
    <source>
        <dbReference type="Proteomes" id="UP000241964"/>
    </source>
</evidence>
<dbReference type="RefSeq" id="WP_106593416.1">
    <property type="nucleotide sequence ID" value="NZ_PYAS01000001.1"/>
</dbReference>
<proteinExistence type="predicted"/>
<protein>
    <recommendedName>
        <fullName evidence="3">Acetyltransferase (GNAT) family protein</fullName>
    </recommendedName>
</protein>